<dbReference type="EMBL" id="CP026255">
    <property type="protein sequence ID" value="AWP12002.1"/>
    <property type="molecule type" value="Genomic_DNA"/>
</dbReference>
<evidence type="ECO:0000313" key="3">
    <source>
        <dbReference type="Proteomes" id="UP000246464"/>
    </source>
</evidence>
<feature type="compositionally biased region" description="Basic and acidic residues" evidence="1">
    <location>
        <begin position="88"/>
        <end position="136"/>
    </location>
</feature>
<proteinExistence type="predicted"/>
<organism evidence="2 3">
    <name type="scientific">Scophthalmus maximus</name>
    <name type="common">Turbot</name>
    <name type="synonym">Psetta maxima</name>
    <dbReference type="NCBI Taxonomy" id="52904"/>
    <lineage>
        <taxon>Eukaryota</taxon>
        <taxon>Metazoa</taxon>
        <taxon>Chordata</taxon>
        <taxon>Craniata</taxon>
        <taxon>Vertebrata</taxon>
        <taxon>Euteleostomi</taxon>
        <taxon>Actinopterygii</taxon>
        <taxon>Neopterygii</taxon>
        <taxon>Teleostei</taxon>
        <taxon>Neoteleostei</taxon>
        <taxon>Acanthomorphata</taxon>
        <taxon>Carangaria</taxon>
        <taxon>Pleuronectiformes</taxon>
        <taxon>Pleuronectoidei</taxon>
        <taxon>Scophthalmidae</taxon>
        <taxon>Scophthalmus</taxon>
    </lineage>
</organism>
<sequence length="136" mass="15787">MEMVRKRAVREMKRKTENTTEDEEETGAEDDWVDEGDKERQKRLHIIPKEAAEDDGDGDEKTGSKPGSSDEDEFIEDDIENLLAPQEQTKRAEKDLKVDDKPKEACDHVDTFRAEQDHSTKTDHQSDSDEFDHFYD</sequence>
<name>A0A2U9CAR2_SCOMX</name>
<dbReference type="AlphaFoldDB" id="A0A2U9CAR2"/>
<protein>
    <submittedName>
        <fullName evidence="2">Putative cyclic nucleotide-gated cation channel beta-1-like</fullName>
    </submittedName>
</protein>
<gene>
    <name evidence="2" type="ORF">SMAX5B_009288</name>
</gene>
<dbReference type="Proteomes" id="UP000246464">
    <property type="component" value="Chromosome 13"/>
</dbReference>
<accession>A0A2U9CAR2</accession>
<evidence type="ECO:0000313" key="2">
    <source>
        <dbReference type="EMBL" id="AWP12002.1"/>
    </source>
</evidence>
<evidence type="ECO:0000256" key="1">
    <source>
        <dbReference type="SAM" id="MobiDB-lite"/>
    </source>
</evidence>
<feature type="compositionally biased region" description="Acidic residues" evidence="1">
    <location>
        <begin position="69"/>
        <end position="80"/>
    </location>
</feature>
<feature type="compositionally biased region" description="Basic and acidic residues" evidence="1">
    <location>
        <begin position="9"/>
        <end position="18"/>
    </location>
</feature>
<feature type="compositionally biased region" description="Acidic residues" evidence="1">
    <location>
        <begin position="19"/>
        <end position="34"/>
    </location>
</feature>
<reference evidence="2 3" key="1">
    <citation type="submission" date="2017-12" db="EMBL/GenBank/DDBJ databases">
        <title>Integrating genomic resources of turbot (Scophthalmus maximus) in depth evaluation of genetic and physical mapping variation across individuals.</title>
        <authorList>
            <person name="Martinez P."/>
        </authorList>
    </citation>
    <scope>NUCLEOTIDE SEQUENCE [LARGE SCALE GENOMIC DNA]</scope>
</reference>
<keyword evidence="3" id="KW-1185">Reference proteome</keyword>
<feature type="region of interest" description="Disordered" evidence="1">
    <location>
        <begin position="1"/>
        <end position="136"/>
    </location>
</feature>